<dbReference type="AlphaFoldDB" id="A0A1D8PBS2"/>
<evidence type="ECO:0000313" key="3">
    <source>
        <dbReference type="Proteomes" id="UP000176050"/>
    </source>
</evidence>
<keyword evidence="3" id="KW-1185">Reference proteome</keyword>
<feature type="chain" id="PRO_5009110996" description="Sensor of ECF-type sigma factor" evidence="1">
    <location>
        <begin position="26"/>
        <end position="154"/>
    </location>
</feature>
<reference evidence="2 3" key="1">
    <citation type="submission" date="2016-10" db="EMBL/GenBank/DDBJ databases">
        <title>Lutibacter sp. LPB0138, isolated from marine gastropod.</title>
        <authorList>
            <person name="Kim E."/>
            <person name="Yi H."/>
        </authorList>
    </citation>
    <scope>NUCLEOTIDE SEQUENCE [LARGE SCALE GENOMIC DNA]</scope>
    <source>
        <strain evidence="2 3">LPB0138</strain>
    </source>
</reference>
<dbReference type="KEGG" id="lul:LPB138_00735"/>
<dbReference type="Proteomes" id="UP000176050">
    <property type="component" value="Chromosome"/>
</dbReference>
<keyword evidence="1" id="KW-0732">Signal</keyword>
<dbReference type="EMBL" id="CP017478">
    <property type="protein sequence ID" value="AOW21961.1"/>
    <property type="molecule type" value="Genomic_DNA"/>
</dbReference>
<evidence type="ECO:0000313" key="2">
    <source>
        <dbReference type="EMBL" id="AOW21961.1"/>
    </source>
</evidence>
<feature type="signal peptide" evidence="1">
    <location>
        <begin position="1"/>
        <end position="25"/>
    </location>
</feature>
<sequence>MKMKHKIFFILMLVFSINTSTYAQKHDANRFKTLKVGYITETLDLTSKEAEKFWPIYNEHQEKIHQLRIIESTQLKLKIRRNGGIDSLSESEAKQILARFIEIDAEIQKEQSELYENLKNVIPPKKILKLLRAEHDFNRRILEQLRKRRDNFRD</sequence>
<evidence type="ECO:0000256" key="1">
    <source>
        <dbReference type="SAM" id="SignalP"/>
    </source>
</evidence>
<proteinExistence type="predicted"/>
<protein>
    <recommendedName>
        <fullName evidence="4">Sensor of ECF-type sigma factor</fullName>
    </recommendedName>
</protein>
<evidence type="ECO:0008006" key="4">
    <source>
        <dbReference type="Google" id="ProtNLM"/>
    </source>
</evidence>
<organism evidence="2 3">
    <name type="scientific">Urechidicola croceus</name>
    <dbReference type="NCBI Taxonomy" id="1850246"/>
    <lineage>
        <taxon>Bacteria</taxon>
        <taxon>Pseudomonadati</taxon>
        <taxon>Bacteroidota</taxon>
        <taxon>Flavobacteriia</taxon>
        <taxon>Flavobacteriales</taxon>
        <taxon>Flavobacteriaceae</taxon>
        <taxon>Urechidicola</taxon>
    </lineage>
</organism>
<accession>A0A1D8PBS2</accession>
<dbReference type="STRING" id="1850246.LPB138_00735"/>
<gene>
    <name evidence="2" type="ORF">LPB138_00735</name>
</gene>
<name>A0A1D8PBS2_9FLAO</name>